<proteinExistence type="inferred from homology"/>
<protein>
    <submittedName>
        <fullName evidence="5">Pectate lyase</fullName>
    </submittedName>
</protein>
<evidence type="ECO:0000313" key="6">
    <source>
        <dbReference type="Proteomes" id="UP000321181"/>
    </source>
</evidence>
<accession>A0A512DDL6</accession>
<dbReference type="Proteomes" id="UP000321181">
    <property type="component" value="Unassembled WGS sequence"/>
</dbReference>
<dbReference type="EMBL" id="BJYY01000014">
    <property type="protein sequence ID" value="GEO34561.1"/>
    <property type="molecule type" value="Genomic_DNA"/>
</dbReference>
<dbReference type="SMART" id="SM00656">
    <property type="entry name" value="Amb_all"/>
    <property type="match status" value="1"/>
</dbReference>
<dbReference type="GO" id="GO:0030570">
    <property type="term" value="F:pectate lyase activity"/>
    <property type="evidence" value="ECO:0007669"/>
    <property type="project" value="InterPro"/>
</dbReference>
<dbReference type="GO" id="GO:0000272">
    <property type="term" value="P:polysaccharide catabolic process"/>
    <property type="evidence" value="ECO:0007669"/>
    <property type="project" value="UniProtKB-KW"/>
</dbReference>
<keyword evidence="3" id="KW-0732">Signal</keyword>
<keyword evidence="6" id="KW-1185">Reference proteome</keyword>
<comment type="similarity">
    <text evidence="2">Belongs to the polysaccharide lyase 1 family.</text>
</comment>
<dbReference type="Pfam" id="PF00544">
    <property type="entry name" value="Pectate_lyase_4"/>
    <property type="match status" value="1"/>
</dbReference>
<gene>
    <name evidence="5" type="primary">pel</name>
    <name evidence="5" type="ORF">CAE01nite_22860</name>
</gene>
<name>A0A512DDL6_9CELL</name>
<feature type="signal peptide" evidence="3">
    <location>
        <begin position="1"/>
        <end position="29"/>
    </location>
</feature>
<dbReference type="GO" id="GO:0005576">
    <property type="term" value="C:extracellular region"/>
    <property type="evidence" value="ECO:0007669"/>
    <property type="project" value="UniProtKB-SubCell"/>
</dbReference>
<evidence type="ECO:0000259" key="4">
    <source>
        <dbReference type="SMART" id="SM00656"/>
    </source>
</evidence>
<dbReference type="Gene3D" id="2.160.20.10">
    <property type="entry name" value="Single-stranded right-handed beta-helix, Pectin lyase-like"/>
    <property type="match status" value="1"/>
</dbReference>
<reference evidence="5 6" key="1">
    <citation type="submission" date="2019-07" db="EMBL/GenBank/DDBJ databases">
        <title>Whole genome shotgun sequence of Cellulomonas aerilata NBRC 106308.</title>
        <authorList>
            <person name="Hosoyama A."/>
            <person name="Uohara A."/>
            <person name="Ohji S."/>
            <person name="Ichikawa N."/>
        </authorList>
    </citation>
    <scope>NUCLEOTIDE SEQUENCE [LARGE SCALE GENOMIC DNA]</scope>
    <source>
        <strain evidence="5 6">NBRC 106308</strain>
    </source>
</reference>
<dbReference type="PANTHER" id="PTHR31683:SF18">
    <property type="entry name" value="PECTATE LYASE 21-RELATED"/>
    <property type="match status" value="1"/>
</dbReference>
<feature type="chain" id="PRO_5022017530" evidence="3">
    <location>
        <begin position="30"/>
        <end position="453"/>
    </location>
</feature>
<keyword evidence="2" id="KW-0964">Secreted</keyword>
<evidence type="ECO:0000256" key="2">
    <source>
        <dbReference type="RuleBase" id="RU361173"/>
    </source>
</evidence>
<dbReference type="InterPro" id="IPR002022">
    <property type="entry name" value="Pec_lyase"/>
</dbReference>
<dbReference type="InterPro" id="IPR011050">
    <property type="entry name" value="Pectin_lyase_fold/virulence"/>
</dbReference>
<evidence type="ECO:0000313" key="5">
    <source>
        <dbReference type="EMBL" id="GEO34561.1"/>
    </source>
</evidence>
<comment type="caution">
    <text evidence="5">The sequence shown here is derived from an EMBL/GenBank/DDBJ whole genome shotgun (WGS) entry which is preliminary data.</text>
</comment>
<dbReference type="SUPFAM" id="SSF51126">
    <property type="entry name" value="Pectin lyase-like"/>
    <property type="match status" value="1"/>
</dbReference>
<evidence type="ECO:0000256" key="3">
    <source>
        <dbReference type="SAM" id="SignalP"/>
    </source>
</evidence>
<organism evidence="5 6">
    <name type="scientific">Cellulomonas aerilata</name>
    <dbReference type="NCBI Taxonomy" id="515326"/>
    <lineage>
        <taxon>Bacteria</taxon>
        <taxon>Bacillati</taxon>
        <taxon>Actinomycetota</taxon>
        <taxon>Actinomycetes</taxon>
        <taxon>Micrococcales</taxon>
        <taxon>Cellulomonadaceae</taxon>
        <taxon>Cellulomonas</taxon>
    </lineage>
</organism>
<dbReference type="InterPro" id="IPR045032">
    <property type="entry name" value="PEL"/>
</dbReference>
<feature type="domain" description="Pectate lyase" evidence="4">
    <location>
        <begin position="141"/>
        <end position="377"/>
    </location>
</feature>
<evidence type="ECO:0000256" key="1">
    <source>
        <dbReference type="ARBA" id="ARBA00023239"/>
    </source>
</evidence>
<keyword evidence="2" id="KW-0119">Carbohydrate metabolism</keyword>
<dbReference type="InterPro" id="IPR012334">
    <property type="entry name" value="Pectin_lyas_fold"/>
</dbReference>
<dbReference type="AlphaFoldDB" id="A0A512DDL6"/>
<dbReference type="PANTHER" id="PTHR31683">
    <property type="entry name" value="PECTATE LYASE 18-RELATED"/>
    <property type="match status" value="1"/>
</dbReference>
<keyword evidence="1 2" id="KW-0456">Lyase</keyword>
<keyword evidence="2" id="KW-0624">Polysaccharide degradation</keyword>
<comment type="subcellular location">
    <subcellularLocation>
        <location evidence="2">Secreted</location>
    </subcellularLocation>
</comment>
<sequence>MTQRITRAVLPVATVSAALVVALAVPASAAGTDRDRTGTHRTELGRQVLGAADGWAAADGGTTGGTAAADAEVYRVDTWPELQAALGGTGARGSTTPRIVYVEGELNAYDRADGTRATCDTLAAEAGFDQDAYVASFDPETWTYTVTPEELEALQDLQDGAASVQALQTQQAIGSNTTVVGVGDDARIVGGSLLVRDSDNVIVRNLTVSDATDCFPVWDPSDTNAGNWNSRYDAIGVVASTHVWIDHNTLDSGALPPSQLGTVYGRPYEVHDGLLDITNGSDLVTASYNVFGEHDKTMLIGSSDSRVTDRGLLRITLHHNWFQDIGQRAPRVRYGQVHVYNNLYTQTQAEGFSYFWGVGRESHVYAENNDLYLADGAAPEDVVEFWGGTAMTEIGTRINRQWASALALHNAAAEPGETLGDDAGWQPQWHDRVQPTQAVRATVRTSAGVGVIG</sequence>